<dbReference type="SUPFAM" id="SSF51905">
    <property type="entry name" value="FAD/NAD(P)-binding domain"/>
    <property type="match status" value="1"/>
</dbReference>
<name>A0A150LCM0_9BACI</name>
<evidence type="ECO:0000259" key="2">
    <source>
        <dbReference type="Pfam" id="PF07992"/>
    </source>
</evidence>
<dbReference type="PANTHER" id="PTHR42949:SF3">
    <property type="entry name" value="ANAEROBIC GLYCEROL-3-PHOSPHATE DEHYDROGENASE SUBUNIT B"/>
    <property type="match status" value="1"/>
</dbReference>
<organism evidence="3 5">
    <name type="scientific">Heyndrickxia sporothermodurans</name>
    <dbReference type="NCBI Taxonomy" id="46224"/>
    <lineage>
        <taxon>Bacteria</taxon>
        <taxon>Bacillati</taxon>
        <taxon>Bacillota</taxon>
        <taxon>Bacilli</taxon>
        <taxon>Bacillales</taxon>
        <taxon>Bacillaceae</taxon>
        <taxon>Heyndrickxia</taxon>
    </lineage>
</organism>
<dbReference type="PATRIC" id="fig|46224.3.peg.1477"/>
<evidence type="ECO:0000313" key="5">
    <source>
        <dbReference type="Proteomes" id="UP000075666"/>
    </source>
</evidence>
<dbReference type="PRINTS" id="PR00368">
    <property type="entry name" value="FADPNR"/>
</dbReference>
<keyword evidence="5" id="KW-1185">Reference proteome</keyword>
<dbReference type="EMBL" id="LQYN01000019">
    <property type="protein sequence ID" value="KYD10014.1"/>
    <property type="molecule type" value="Genomic_DNA"/>
</dbReference>
<dbReference type="InterPro" id="IPR036188">
    <property type="entry name" value="FAD/NAD-bd_sf"/>
</dbReference>
<dbReference type="RefSeq" id="WP_066228187.1">
    <property type="nucleotide sequence ID" value="NZ_CP066701.1"/>
</dbReference>
<dbReference type="InterPro" id="IPR023753">
    <property type="entry name" value="FAD/NAD-binding_dom"/>
</dbReference>
<feature type="domain" description="FAD/NAD(P)-binding" evidence="2">
    <location>
        <begin position="4"/>
        <end position="287"/>
    </location>
</feature>
<dbReference type="Pfam" id="PF07992">
    <property type="entry name" value="Pyr_redox_2"/>
    <property type="match status" value="1"/>
</dbReference>
<gene>
    <name evidence="3" type="ORF">B4102_2427</name>
    <name evidence="4" type="ORF">JGZ69_10560</name>
</gene>
<dbReference type="InterPro" id="IPR051691">
    <property type="entry name" value="Metab_Enz_Cyan_OpOx_G3PDH"/>
</dbReference>
<sequence>METDVLIIGAGPAGLLAAYETVSRGLDVVIIDESSYLGGQLPQQTQMLSMLPSQYPPMRGFELAELLINQLHEFPVKILLNHSFIGLYQDGSIGVSDGENVFPISAKKVIVTTGAAERAVPFLKWTLPGVMTIGAAQTLVNRDFVVPGKKAVIFGSSDFALDVAIQLKQVGVEIEGIIEKSTKLTARDTDKINLIKQASIPIYLNSFIKEVGGNGQVEEVYVQQDQEVKTFHVDLVCVDGGRKPITEVFYQLDCSFSYQEKLGGWVPQYNERFQSSQEKVYLGGNAAGVSFHGSILLTGMIAGISVCEDLGVLKVDEANSLRDSLFKEIKIIESKQDEHLWLERMTHIENFLHPKLKNQFIS</sequence>
<reference evidence="4 6" key="2">
    <citation type="submission" date="2020-12" db="EMBL/GenBank/DDBJ databases">
        <title>Taxonomic evaluation of the Bacillus sporothermodurans group of bacteria based on whole genome sequences.</title>
        <authorList>
            <person name="Fiedler G."/>
            <person name="Herbstmann A.-D."/>
            <person name="Doll E."/>
            <person name="Wenning M."/>
            <person name="Brinks E."/>
            <person name="Kabisch J."/>
            <person name="Breitenwieser F."/>
            <person name="Lappann M."/>
            <person name="Boehnlein C."/>
            <person name="Franz C."/>
        </authorList>
    </citation>
    <scope>NUCLEOTIDE SEQUENCE [LARGE SCALE GENOMIC DNA]</scope>
    <source>
        <strain evidence="4 6">DSM 10599</strain>
    </source>
</reference>
<dbReference type="PANTHER" id="PTHR42949">
    <property type="entry name" value="ANAEROBIC GLYCEROL-3-PHOSPHATE DEHYDROGENASE SUBUNIT B"/>
    <property type="match status" value="1"/>
</dbReference>
<proteinExistence type="predicted"/>
<evidence type="ECO:0000313" key="6">
    <source>
        <dbReference type="Proteomes" id="UP000595512"/>
    </source>
</evidence>
<dbReference type="PRINTS" id="PR00469">
    <property type="entry name" value="PNDRDTASEII"/>
</dbReference>
<dbReference type="Gene3D" id="3.50.50.60">
    <property type="entry name" value="FAD/NAD(P)-binding domain"/>
    <property type="match status" value="2"/>
</dbReference>
<evidence type="ECO:0000256" key="1">
    <source>
        <dbReference type="ARBA" id="ARBA00023002"/>
    </source>
</evidence>
<accession>A0A150LCM0</accession>
<dbReference type="GO" id="GO:0016491">
    <property type="term" value="F:oxidoreductase activity"/>
    <property type="evidence" value="ECO:0007669"/>
    <property type="project" value="UniProtKB-KW"/>
</dbReference>
<dbReference type="STRING" id="46224.B4102_2427"/>
<dbReference type="GeneID" id="62497958"/>
<evidence type="ECO:0000313" key="3">
    <source>
        <dbReference type="EMBL" id="KYD10014.1"/>
    </source>
</evidence>
<keyword evidence="1" id="KW-0560">Oxidoreductase</keyword>
<dbReference type="AlphaFoldDB" id="A0A150LCM0"/>
<dbReference type="Proteomes" id="UP000595512">
    <property type="component" value="Chromosome"/>
</dbReference>
<dbReference type="Proteomes" id="UP000075666">
    <property type="component" value="Unassembled WGS sequence"/>
</dbReference>
<dbReference type="OrthoDB" id="9776839at2"/>
<dbReference type="EMBL" id="CP066701">
    <property type="protein sequence ID" value="QQX27149.1"/>
    <property type="molecule type" value="Genomic_DNA"/>
</dbReference>
<evidence type="ECO:0000313" key="4">
    <source>
        <dbReference type="EMBL" id="QQX27149.1"/>
    </source>
</evidence>
<reference evidence="3 5" key="1">
    <citation type="submission" date="2016-01" db="EMBL/GenBank/DDBJ databases">
        <title>Genome Sequences of Twelve Sporeforming Bacillus Species Isolated from Foods.</title>
        <authorList>
            <person name="Berendsen E.M."/>
            <person name="Wells-Bennik M.H."/>
            <person name="Krawcyk A.O."/>
            <person name="De Jong A."/>
            <person name="Holsappel S."/>
            <person name="Eijlander R.T."/>
            <person name="Kuipers O.P."/>
        </authorList>
    </citation>
    <scope>NUCLEOTIDE SEQUENCE [LARGE SCALE GENOMIC DNA]</scope>
    <source>
        <strain evidence="3 5">B4102</strain>
    </source>
</reference>
<dbReference type="KEGG" id="hspo:JGZ69_10560"/>
<protein>
    <submittedName>
        <fullName evidence="4">FAD-dependent oxidoreductase</fullName>
    </submittedName>
</protein>